<evidence type="ECO:0000313" key="13">
    <source>
        <dbReference type="Proteomes" id="UP001620626"/>
    </source>
</evidence>
<organism evidence="12 13">
    <name type="scientific">Heterodera trifolii</name>
    <dbReference type="NCBI Taxonomy" id="157864"/>
    <lineage>
        <taxon>Eukaryota</taxon>
        <taxon>Metazoa</taxon>
        <taxon>Ecdysozoa</taxon>
        <taxon>Nematoda</taxon>
        <taxon>Chromadorea</taxon>
        <taxon>Rhabditida</taxon>
        <taxon>Tylenchina</taxon>
        <taxon>Tylenchomorpha</taxon>
        <taxon>Tylenchoidea</taxon>
        <taxon>Heteroderidae</taxon>
        <taxon>Heteroderinae</taxon>
        <taxon>Heterodera</taxon>
    </lineage>
</organism>
<dbReference type="SUPFAM" id="SSF81321">
    <property type="entry name" value="Family A G protein-coupled receptor-like"/>
    <property type="match status" value="1"/>
</dbReference>
<name>A0ABD2LP99_9BILA</name>
<dbReference type="AlphaFoldDB" id="A0ABD2LP99"/>
<feature type="region of interest" description="Disordered" evidence="9">
    <location>
        <begin position="414"/>
        <end position="493"/>
    </location>
</feature>
<evidence type="ECO:0000259" key="11">
    <source>
        <dbReference type="PROSITE" id="PS50262"/>
    </source>
</evidence>
<dbReference type="PROSITE" id="PS50262">
    <property type="entry name" value="G_PROTEIN_RECEP_F1_2"/>
    <property type="match status" value="1"/>
</dbReference>
<keyword evidence="7" id="KW-0675">Receptor</keyword>
<feature type="transmembrane region" description="Helical" evidence="10">
    <location>
        <begin position="77"/>
        <end position="103"/>
    </location>
</feature>
<evidence type="ECO:0000256" key="6">
    <source>
        <dbReference type="ARBA" id="ARBA00023136"/>
    </source>
</evidence>
<feature type="transmembrane region" description="Helical" evidence="10">
    <location>
        <begin position="352"/>
        <end position="375"/>
    </location>
</feature>
<dbReference type="Gene3D" id="1.20.1070.10">
    <property type="entry name" value="Rhodopsin 7-helix transmembrane proteins"/>
    <property type="match status" value="1"/>
</dbReference>
<sequence length="493" mass="55751">MWPSHRGIPRTKGGVEWVNKWRDGIGGAPFRPFVCLFLLPTPMMKFGLDSSSAGPSLSVANFTLVEMALPLRGFRQYVALTYLGCNLIGLFANSWVLFVVGPLLWLHNVRVPKSILFHILALCVSDLATMCAMVLLNLEIFCGTWRLGSMACTAYLLFDSMNKFSAPIIVLLISRTCYSTVCLDKRRQQSAASLKMAFLHVSVSLCFVLVLLWPLFAYSEVSSMPIRIDNKTQKLFFVRKCAFVPPPSVESVFNIVVCIVSYAIPFAGFLYWYASVPFFLWRKKEHLMASQQSSSTTGTSRSQQSSTAVIRRVVLTVLVLALVYLVCWTPYWVGIFGRRLLNLRLSPKQSVITMYFVHLMPYVSCAAYPAIFTLLNRPIRSAHSHWKRSMHRRIQQSSLAQRLRDAMGSYECHQNGGARKGSHPIRQVKERRDTRRRSTMPAEERCPGHETTTIEARGHSENVLVSSLPDESKADTGFEEEGTSWHEEEDVIL</sequence>
<evidence type="ECO:0000256" key="1">
    <source>
        <dbReference type="ARBA" id="ARBA00004651"/>
    </source>
</evidence>
<dbReference type="Pfam" id="PF00001">
    <property type="entry name" value="7tm_1"/>
    <property type="match status" value="1"/>
</dbReference>
<protein>
    <recommendedName>
        <fullName evidence="11">G-protein coupled receptors family 1 profile domain-containing protein</fullName>
    </recommendedName>
</protein>
<gene>
    <name evidence="12" type="ORF">niasHT_007439</name>
</gene>
<feature type="compositionally biased region" description="Acidic residues" evidence="9">
    <location>
        <begin position="477"/>
        <end position="493"/>
    </location>
</feature>
<reference evidence="12 13" key="1">
    <citation type="submission" date="2024-10" db="EMBL/GenBank/DDBJ databases">
        <authorList>
            <person name="Kim D."/>
        </authorList>
    </citation>
    <scope>NUCLEOTIDE SEQUENCE [LARGE SCALE GENOMIC DNA]</scope>
    <source>
        <strain evidence="12">BH-2024</strain>
    </source>
</reference>
<evidence type="ECO:0000256" key="9">
    <source>
        <dbReference type="SAM" id="MobiDB-lite"/>
    </source>
</evidence>
<dbReference type="PRINTS" id="PR00237">
    <property type="entry name" value="GPCRRHODOPSN"/>
</dbReference>
<evidence type="ECO:0000256" key="8">
    <source>
        <dbReference type="ARBA" id="ARBA00023224"/>
    </source>
</evidence>
<evidence type="ECO:0000256" key="2">
    <source>
        <dbReference type="ARBA" id="ARBA00022475"/>
    </source>
</evidence>
<dbReference type="InterPro" id="IPR000276">
    <property type="entry name" value="GPCR_Rhodpsn"/>
</dbReference>
<dbReference type="InterPro" id="IPR017452">
    <property type="entry name" value="GPCR_Rhodpsn_7TM"/>
</dbReference>
<keyword evidence="13" id="KW-1185">Reference proteome</keyword>
<keyword evidence="8" id="KW-0807">Transducer</keyword>
<evidence type="ECO:0000256" key="5">
    <source>
        <dbReference type="ARBA" id="ARBA00023040"/>
    </source>
</evidence>
<keyword evidence="5" id="KW-0297">G-protein coupled receptor</keyword>
<dbReference type="GO" id="GO:0005886">
    <property type="term" value="C:plasma membrane"/>
    <property type="evidence" value="ECO:0007669"/>
    <property type="project" value="UniProtKB-SubCell"/>
</dbReference>
<evidence type="ECO:0000256" key="3">
    <source>
        <dbReference type="ARBA" id="ARBA00022692"/>
    </source>
</evidence>
<keyword evidence="6 10" id="KW-0472">Membrane</keyword>
<feature type="transmembrane region" description="Helical" evidence="10">
    <location>
        <begin position="313"/>
        <end position="332"/>
    </location>
</feature>
<evidence type="ECO:0000256" key="4">
    <source>
        <dbReference type="ARBA" id="ARBA00022989"/>
    </source>
</evidence>
<accession>A0ABD2LP99</accession>
<dbReference type="PANTHER" id="PTHR24229">
    <property type="entry name" value="NEUROPEPTIDES RECEPTOR"/>
    <property type="match status" value="1"/>
</dbReference>
<feature type="transmembrane region" description="Helical" evidence="10">
    <location>
        <begin position="252"/>
        <end position="274"/>
    </location>
</feature>
<feature type="transmembrane region" description="Helical" evidence="10">
    <location>
        <begin position="115"/>
        <end position="136"/>
    </location>
</feature>
<dbReference type="CDD" id="cd00637">
    <property type="entry name" value="7tm_classA_rhodopsin-like"/>
    <property type="match status" value="1"/>
</dbReference>
<comment type="caution">
    <text evidence="12">The sequence shown here is derived from an EMBL/GenBank/DDBJ whole genome shotgun (WGS) entry which is preliminary data.</text>
</comment>
<keyword evidence="4 10" id="KW-1133">Transmembrane helix</keyword>
<keyword evidence="3 10" id="KW-0812">Transmembrane</keyword>
<evidence type="ECO:0000256" key="10">
    <source>
        <dbReference type="SAM" id="Phobius"/>
    </source>
</evidence>
<dbReference type="EMBL" id="JBICBT010000362">
    <property type="protein sequence ID" value="KAL3116139.1"/>
    <property type="molecule type" value="Genomic_DNA"/>
</dbReference>
<feature type="domain" description="G-protein coupled receptors family 1 profile" evidence="11">
    <location>
        <begin position="92"/>
        <end position="372"/>
    </location>
</feature>
<proteinExistence type="predicted"/>
<evidence type="ECO:0000256" key="7">
    <source>
        <dbReference type="ARBA" id="ARBA00023170"/>
    </source>
</evidence>
<dbReference type="GO" id="GO:0004930">
    <property type="term" value="F:G protein-coupled receptor activity"/>
    <property type="evidence" value="ECO:0007669"/>
    <property type="project" value="UniProtKB-KW"/>
</dbReference>
<comment type="subcellular location">
    <subcellularLocation>
        <location evidence="1">Cell membrane</location>
        <topology evidence="1">Multi-pass membrane protein</topology>
    </subcellularLocation>
</comment>
<feature type="transmembrane region" description="Helical" evidence="10">
    <location>
        <begin position="196"/>
        <end position="216"/>
    </location>
</feature>
<dbReference type="Proteomes" id="UP001620626">
    <property type="component" value="Unassembled WGS sequence"/>
</dbReference>
<dbReference type="PANTHER" id="PTHR24229:SF40">
    <property type="entry name" value="ALLATOSTATIN C RECEPTOR 1-RELATED"/>
    <property type="match status" value="1"/>
</dbReference>
<evidence type="ECO:0000313" key="12">
    <source>
        <dbReference type="EMBL" id="KAL3116139.1"/>
    </source>
</evidence>
<keyword evidence="2" id="KW-1003">Cell membrane</keyword>